<evidence type="ECO:0000313" key="10">
    <source>
        <dbReference type="EMBL" id="KAG5529398.1"/>
    </source>
</evidence>
<keyword evidence="5 6" id="KW-0949">S-adenosyl-L-methionine</keyword>
<dbReference type="InterPro" id="IPR007209">
    <property type="entry name" value="RNaseL-inhib-like_metal-bd_dom"/>
</dbReference>
<dbReference type="InterPro" id="IPR007177">
    <property type="entry name" value="Tsr3_C"/>
</dbReference>
<evidence type="ECO:0000259" key="8">
    <source>
        <dbReference type="Pfam" id="PF04034"/>
    </source>
</evidence>
<comment type="caution">
    <text evidence="10">The sequence shown here is derived from an EMBL/GenBank/DDBJ whole genome shotgun (WGS) entry which is preliminary data.</text>
</comment>
<evidence type="ECO:0000256" key="1">
    <source>
        <dbReference type="ARBA" id="ARBA00022490"/>
    </source>
</evidence>
<dbReference type="EMBL" id="JACTNZ010000010">
    <property type="protein sequence ID" value="KAG5529398.1"/>
    <property type="molecule type" value="Genomic_DNA"/>
</dbReference>
<feature type="domain" description="16S/18S rRNA aminocarboxypropyltransferase Tsr3 C-terminal" evidence="8">
    <location>
        <begin position="120"/>
        <end position="246"/>
    </location>
</feature>
<feature type="compositionally biased region" description="Basic residues" evidence="7">
    <location>
        <begin position="1"/>
        <end position="10"/>
    </location>
</feature>
<reference evidence="10" key="1">
    <citation type="submission" date="2020-08" db="EMBL/GenBank/DDBJ databases">
        <title>Plant Genome Project.</title>
        <authorList>
            <person name="Zhang R.-G."/>
        </authorList>
    </citation>
    <scope>NUCLEOTIDE SEQUENCE</scope>
    <source>
        <strain evidence="10">WSP0</strain>
        <tissue evidence="10">Leaf</tissue>
    </source>
</reference>
<dbReference type="HAMAP" id="MF_01116">
    <property type="entry name" value="TSR3"/>
    <property type="match status" value="1"/>
</dbReference>
<dbReference type="NCBIfam" id="NF002621">
    <property type="entry name" value="PRK02287.1"/>
    <property type="match status" value="1"/>
</dbReference>
<organism evidence="10 11">
    <name type="scientific">Rhododendron griersonianum</name>
    <dbReference type="NCBI Taxonomy" id="479676"/>
    <lineage>
        <taxon>Eukaryota</taxon>
        <taxon>Viridiplantae</taxon>
        <taxon>Streptophyta</taxon>
        <taxon>Embryophyta</taxon>
        <taxon>Tracheophyta</taxon>
        <taxon>Spermatophyta</taxon>
        <taxon>Magnoliopsida</taxon>
        <taxon>eudicotyledons</taxon>
        <taxon>Gunneridae</taxon>
        <taxon>Pentapetalae</taxon>
        <taxon>asterids</taxon>
        <taxon>Ericales</taxon>
        <taxon>Ericaceae</taxon>
        <taxon>Ericoideae</taxon>
        <taxon>Rhodoreae</taxon>
        <taxon>Rhododendron</taxon>
    </lineage>
</organism>
<dbReference type="GO" id="GO:0030490">
    <property type="term" value="P:maturation of SSU-rRNA"/>
    <property type="evidence" value="ECO:0007669"/>
    <property type="project" value="TreeGrafter"/>
</dbReference>
<dbReference type="AlphaFoldDB" id="A0AAV6IM62"/>
<dbReference type="GO" id="GO:1904047">
    <property type="term" value="F:S-adenosyl-L-methionine binding"/>
    <property type="evidence" value="ECO:0007669"/>
    <property type="project" value="UniProtKB-UniRule"/>
</dbReference>
<evidence type="ECO:0000256" key="5">
    <source>
        <dbReference type="ARBA" id="ARBA00022691"/>
    </source>
</evidence>
<protein>
    <recommendedName>
        <fullName evidence="6">18S rRNA aminocarboxypropyltransferase</fullName>
        <ecNumber evidence="6">2.5.1.157</ecNumber>
    </recommendedName>
</protein>
<name>A0AAV6IM62_9ERIC</name>
<comment type="similarity">
    <text evidence="6">Belongs to the TDD superfamily. TSR3 family.</text>
</comment>
<dbReference type="EC" id="2.5.1.157" evidence="6"/>
<evidence type="ECO:0000256" key="3">
    <source>
        <dbReference type="ARBA" id="ARBA00022552"/>
    </source>
</evidence>
<comment type="function">
    <text evidence="6">Aminocarboxypropyltransferase that catalyzes the aminocarboxypropyl transfer on pseudouridine in 18S rRNA. It constitutes the last step in biosynthesis of the hypermodified N1-methyl-N3-(3-amino-3-carboxypropyl) pseudouridine (m1acp3-Psi).</text>
</comment>
<feature type="region of interest" description="Disordered" evidence="7">
    <location>
        <begin position="257"/>
        <end position="301"/>
    </location>
</feature>
<feature type="region of interest" description="Disordered" evidence="7">
    <location>
        <begin position="1"/>
        <end position="42"/>
    </location>
</feature>
<evidence type="ECO:0000256" key="7">
    <source>
        <dbReference type="SAM" id="MobiDB-lite"/>
    </source>
</evidence>
<keyword evidence="2 6" id="KW-0690">Ribosome biogenesis</keyword>
<feature type="domain" description="RNase L inhibitor RLI-like possible metal-binding" evidence="9">
    <location>
        <begin position="49"/>
        <end position="76"/>
    </location>
</feature>
<proteinExistence type="inferred from homology"/>
<keyword evidence="4 6" id="KW-0808">Transferase</keyword>
<feature type="binding site" evidence="6">
    <location>
        <position position="169"/>
    </location>
    <ligand>
        <name>S-adenosyl-L-methionine</name>
        <dbReference type="ChEBI" id="CHEBI:59789"/>
    </ligand>
</feature>
<dbReference type="Proteomes" id="UP000823749">
    <property type="component" value="Chromosome 10"/>
</dbReference>
<dbReference type="Pfam" id="PF04068">
    <property type="entry name" value="Fer4_RLI"/>
    <property type="match status" value="1"/>
</dbReference>
<comment type="caution">
    <text evidence="6">Lacks conserved residue(s) required for the propagation of feature annotation.</text>
</comment>
<dbReference type="PANTHER" id="PTHR20426:SF0">
    <property type="entry name" value="18S RRNA AMINOCARBOXYPROPYLTRANSFERASE"/>
    <property type="match status" value="1"/>
</dbReference>
<evidence type="ECO:0000256" key="6">
    <source>
        <dbReference type="HAMAP-Rule" id="MF_03146"/>
    </source>
</evidence>
<keyword evidence="11" id="KW-1185">Reference proteome</keyword>
<dbReference type="GO" id="GO:0000455">
    <property type="term" value="P:enzyme-directed rRNA pseudouridine synthesis"/>
    <property type="evidence" value="ECO:0007669"/>
    <property type="project" value="UniProtKB-UniRule"/>
</dbReference>
<keyword evidence="3 6" id="KW-0698">rRNA processing</keyword>
<evidence type="ECO:0000313" key="11">
    <source>
        <dbReference type="Proteomes" id="UP000823749"/>
    </source>
</evidence>
<gene>
    <name evidence="10" type="ORF">RHGRI_029950</name>
</gene>
<feature type="binding site" evidence="6">
    <location>
        <position position="64"/>
    </location>
    <ligand>
        <name>S-adenosyl-L-methionine</name>
        <dbReference type="ChEBI" id="CHEBI:59789"/>
    </ligand>
</feature>
<evidence type="ECO:0000259" key="9">
    <source>
        <dbReference type="Pfam" id="PF04068"/>
    </source>
</evidence>
<comment type="catalytic activity">
    <reaction evidence="6">
        <text>an N(1)-methylpseudouridine in rRNA + S-adenosyl-L-methionine = N(1)-methyl-N(3)-[(3S)-3-amino-3-carboxypropyl]pseudouridine in rRNA + S-methyl-5'-thioadenosine + H(+)</text>
        <dbReference type="Rhea" id="RHEA:63296"/>
        <dbReference type="Rhea" id="RHEA-COMP:11634"/>
        <dbReference type="Rhea" id="RHEA-COMP:16310"/>
        <dbReference type="ChEBI" id="CHEBI:15378"/>
        <dbReference type="ChEBI" id="CHEBI:17509"/>
        <dbReference type="ChEBI" id="CHEBI:59789"/>
        <dbReference type="ChEBI" id="CHEBI:74890"/>
        <dbReference type="ChEBI" id="CHEBI:146234"/>
        <dbReference type="EC" id="2.5.1.157"/>
    </reaction>
</comment>
<feature type="binding site" evidence="6">
    <location>
        <position position="146"/>
    </location>
    <ligand>
        <name>S-adenosyl-L-methionine</name>
        <dbReference type="ChEBI" id="CHEBI:59789"/>
    </ligand>
</feature>
<sequence>MGHNKPKKFRNNQSHRGQSSRTRELQRDDEESLPIEPETEEEQMVPKIQLAMWDFGQCDAKKCTGRKLSRFGLLKESTRLTCIFQLAAHLNTAQALLILLNDEFGNIMQELRVTNGFGGIVLSPAGKQCVSKEDYILMKRKGLAVVDCSWARLDDVPFTKLRCAAPRLLPWLVAANPVNYGRPCQLSCVEALSAALLICGEEETANLLLSKFKWGHAFLSLNRELLKAYSECENSADIISVQNAWLSQETQLITKVPSAEGADVASRGEDQGSCSDSEDGLPPLERNVNHLSLEESDEESE</sequence>
<evidence type="ECO:0000256" key="4">
    <source>
        <dbReference type="ARBA" id="ARBA00022679"/>
    </source>
</evidence>
<dbReference type="InterPro" id="IPR022968">
    <property type="entry name" value="Tsr3-like"/>
</dbReference>
<feature type="compositionally biased region" description="Acidic residues" evidence="7">
    <location>
        <begin position="27"/>
        <end position="42"/>
    </location>
</feature>
<keyword evidence="1" id="KW-0963">Cytoplasm</keyword>
<evidence type="ECO:0000256" key="2">
    <source>
        <dbReference type="ARBA" id="ARBA00022517"/>
    </source>
</evidence>
<dbReference type="Pfam" id="PF04034">
    <property type="entry name" value="Ribo_biogen_C"/>
    <property type="match status" value="1"/>
</dbReference>
<feature type="compositionally biased region" description="Polar residues" evidence="7">
    <location>
        <begin position="11"/>
        <end position="20"/>
    </location>
</feature>
<dbReference type="PANTHER" id="PTHR20426">
    <property type="entry name" value="RIBOSOME BIOGENESIS PROTEIN TSR3 HOMOLOG"/>
    <property type="match status" value="1"/>
</dbReference>
<dbReference type="GO" id="GO:0106388">
    <property type="term" value="F:rRNA small subunit aminocarboxypropyltransferase activity"/>
    <property type="evidence" value="ECO:0007669"/>
    <property type="project" value="UniProtKB-EC"/>
</dbReference>
<accession>A0AAV6IM62</accession>